<dbReference type="InterPro" id="IPR016186">
    <property type="entry name" value="C-type_lectin-like/link_sf"/>
</dbReference>
<accession>I3JUK7</accession>
<dbReference type="Pfam" id="PF00059">
    <property type="entry name" value="Lectin_C"/>
    <property type="match status" value="3"/>
</dbReference>
<dbReference type="PROSITE" id="PS50041">
    <property type="entry name" value="C_TYPE_LECTIN_2"/>
    <property type="match status" value="3"/>
</dbReference>
<keyword evidence="1" id="KW-0732">Signal</keyword>
<reference evidence="3" key="3">
    <citation type="submission" date="2025-09" db="UniProtKB">
        <authorList>
            <consortium name="Ensembl"/>
        </authorList>
    </citation>
    <scope>IDENTIFICATION</scope>
</reference>
<evidence type="ECO:0000256" key="1">
    <source>
        <dbReference type="SAM" id="SignalP"/>
    </source>
</evidence>
<dbReference type="eggNOG" id="KOG4297">
    <property type="taxonomic scope" value="Eukaryota"/>
</dbReference>
<dbReference type="PANTHER" id="PTHR45784:SF3">
    <property type="entry name" value="C-TYPE LECTIN DOMAIN FAMILY 4 MEMBER K-LIKE-RELATED"/>
    <property type="match status" value="1"/>
</dbReference>
<dbReference type="HOGENOM" id="CLU_061186_0_0_1"/>
<evidence type="ECO:0000313" key="3">
    <source>
        <dbReference type="Ensembl" id="ENSONIP00000012552.2"/>
    </source>
</evidence>
<evidence type="ECO:0000313" key="4">
    <source>
        <dbReference type="Proteomes" id="UP000005207"/>
    </source>
</evidence>
<dbReference type="Ensembl" id="ENSONIT00000012562.2">
    <property type="protein sequence ID" value="ENSONIP00000012552.2"/>
    <property type="gene ID" value="ENSONIG00000009981.2"/>
</dbReference>
<protein>
    <submittedName>
        <fullName evidence="3">C-type mannose receptor 2-like</fullName>
    </submittedName>
</protein>
<dbReference type="SUPFAM" id="SSF56436">
    <property type="entry name" value="C-type lectin-like"/>
    <property type="match status" value="3"/>
</dbReference>
<dbReference type="GeneID" id="106096525"/>
<feature type="chain" id="PRO_5025357909" evidence="1">
    <location>
        <begin position="20"/>
        <end position="375"/>
    </location>
</feature>
<dbReference type="AlphaFoldDB" id="I3JUK7"/>
<dbReference type="KEGG" id="onl:106096525"/>
<evidence type="ECO:0000259" key="2">
    <source>
        <dbReference type="PROSITE" id="PS50041"/>
    </source>
</evidence>
<reference evidence="3" key="2">
    <citation type="submission" date="2025-08" db="UniProtKB">
        <authorList>
            <consortium name="Ensembl"/>
        </authorList>
    </citation>
    <scope>IDENTIFICATION</scope>
</reference>
<dbReference type="PANTHER" id="PTHR45784">
    <property type="entry name" value="C-TYPE LECTIN DOMAIN FAMILY 20 MEMBER A-RELATED"/>
    <property type="match status" value="1"/>
</dbReference>
<reference evidence="4" key="1">
    <citation type="submission" date="2012-01" db="EMBL/GenBank/DDBJ databases">
        <title>The Genome Sequence of Oreochromis niloticus (Nile Tilapia).</title>
        <authorList>
            <consortium name="Broad Institute Genome Assembly Team"/>
            <consortium name="Broad Institute Sequencing Platform"/>
            <person name="Di Palma F."/>
            <person name="Johnson J."/>
            <person name="Lander E.S."/>
            <person name="Lindblad-Toh K."/>
        </authorList>
    </citation>
    <scope>NUCLEOTIDE SEQUENCE [LARGE SCALE GENOMIC DNA]</scope>
</reference>
<sequence>MHWRLFLLILIGQCSLILCQHYEYYFIEEPKTWDEAQHYCRERYKDLATVPNMKYMKTLYTDSTENQANAWIGLYSISGKENRRWHWSLPGVEFHAEEMKWRAGEPNDGFKHLENCAVIDISDGLMDLGCSYDFTFICYNEQNKSLHFIDSPKAWREAQSYCREHHTDLASGAEQLKEAVSKLKSSDEPLSWIGLFRDTWRWSDGSNYSYRHWRDVGELPEELSESDRGTRKCAMTELKKEGKWKADDCNTSKPFFCYGGGKFILIKENKRWDEALTYCQLHHHDLVSITNPEEEELVKEKVKNATTPYVWLGLRFSCVFQLWLWVSDRVVCYENWANEKHAGQCGMSVAMETGGEHKWFKKNDAEIFNFICSLR</sequence>
<feature type="domain" description="C-type lectin" evidence="2">
    <location>
        <begin position="134"/>
        <end position="258"/>
    </location>
</feature>
<proteinExistence type="predicted"/>
<dbReference type="Proteomes" id="UP000005207">
    <property type="component" value="Linkage group LG17"/>
</dbReference>
<dbReference type="InParanoid" id="I3JUK7"/>
<feature type="signal peptide" evidence="1">
    <location>
        <begin position="1"/>
        <end position="19"/>
    </location>
</feature>
<dbReference type="OrthoDB" id="441660at2759"/>
<dbReference type="RefSeq" id="XP_013119824.1">
    <property type="nucleotide sequence ID" value="XM_013264370.3"/>
</dbReference>
<name>I3JUK7_ORENI</name>
<feature type="domain" description="C-type lectin" evidence="2">
    <location>
        <begin position="258"/>
        <end position="373"/>
    </location>
</feature>
<dbReference type="GeneTree" id="ENSGT01100000263473"/>
<keyword evidence="4" id="KW-1185">Reference proteome</keyword>
<dbReference type="FunCoup" id="I3JUK7">
    <property type="interactions" value="52"/>
</dbReference>
<dbReference type="InterPro" id="IPR016187">
    <property type="entry name" value="CTDL_fold"/>
</dbReference>
<dbReference type="Gene3D" id="3.10.100.10">
    <property type="entry name" value="Mannose-Binding Protein A, subunit A"/>
    <property type="match status" value="3"/>
</dbReference>
<feature type="domain" description="C-type lectin" evidence="2">
    <location>
        <begin position="19"/>
        <end position="139"/>
    </location>
</feature>
<dbReference type="InterPro" id="IPR001304">
    <property type="entry name" value="C-type_lectin-like"/>
</dbReference>
<gene>
    <name evidence="3" type="primary">LOC106096525</name>
</gene>
<dbReference type="SMART" id="SM00034">
    <property type="entry name" value="CLECT"/>
    <property type="match status" value="3"/>
</dbReference>
<organism evidence="3 4">
    <name type="scientific">Oreochromis niloticus</name>
    <name type="common">Nile tilapia</name>
    <name type="synonym">Tilapia nilotica</name>
    <dbReference type="NCBI Taxonomy" id="8128"/>
    <lineage>
        <taxon>Eukaryota</taxon>
        <taxon>Metazoa</taxon>
        <taxon>Chordata</taxon>
        <taxon>Craniata</taxon>
        <taxon>Vertebrata</taxon>
        <taxon>Euteleostomi</taxon>
        <taxon>Actinopterygii</taxon>
        <taxon>Neopterygii</taxon>
        <taxon>Teleostei</taxon>
        <taxon>Neoteleostei</taxon>
        <taxon>Acanthomorphata</taxon>
        <taxon>Ovalentaria</taxon>
        <taxon>Cichlomorphae</taxon>
        <taxon>Cichliformes</taxon>
        <taxon>Cichlidae</taxon>
        <taxon>African cichlids</taxon>
        <taxon>Pseudocrenilabrinae</taxon>
        <taxon>Oreochromini</taxon>
        <taxon>Oreochromis</taxon>
    </lineage>
</organism>
<dbReference type="OMA" id="ESENCAY"/>